<dbReference type="OrthoDB" id="3375207at2"/>
<feature type="region of interest" description="Disordered" evidence="1">
    <location>
        <begin position="175"/>
        <end position="198"/>
    </location>
</feature>
<name>A0A7J5C342_9MICO</name>
<sequence>MLMTQTARWNVRDDQPVPEGLTQGAGWLLIEDTREPAAPSFWVRTGTAEDGRVTLTGVLLADADASLEVTTNALRAIRVPEVVRAIHWRAVGGPPPASVGEVGPTGLARFEGVAQAIENAPQPAPVPPKRGQVVTDEELRAAVEEYTKHRWSPSPIAATAAALHMSRATVQRRLDRAAERGMFDGRPSRTTTTERSTR</sequence>
<dbReference type="AlphaFoldDB" id="A0A7J5C342"/>
<feature type="compositionally biased region" description="Low complexity" evidence="1">
    <location>
        <begin position="188"/>
        <end position="198"/>
    </location>
</feature>
<accession>A0A7J5C342</accession>
<keyword evidence="3" id="KW-1185">Reference proteome</keyword>
<feature type="compositionally biased region" description="Basic and acidic residues" evidence="1">
    <location>
        <begin position="175"/>
        <end position="187"/>
    </location>
</feature>
<protein>
    <submittedName>
        <fullName evidence="2">Uncharacterized protein</fullName>
    </submittedName>
</protein>
<proteinExistence type="predicted"/>
<evidence type="ECO:0000313" key="3">
    <source>
        <dbReference type="Proteomes" id="UP000467240"/>
    </source>
</evidence>
<gene>
    <name evidence="2" type="ORF">F8O01_01325</name>
</gene>
<dbReference type="Proteomes" id="UP000467240">
    <property type="component" value="Unassembled WGS sequence"/>
</dbReference>
<reference evidence="2 3" key="1">
    <citation type="submission" date="2019-09" db="EMBL/GenBank/DDBJ databases">
        <title>Phylogeny of genus Pseudoclavibacter and closely related genus.</title>
        <authorList>
            <person name="Li Y."/>
        </authorList>
    </citation>
    <scope>NUCLEOTIDE SEQUENCE [LARGE SCALE GENOMIC DNA]</scope>
    <source>
        <strain evidence="2 3">DSM 23821</strain>
    </source>
</reference>
<organism evidence="2 3">
    <name type="scientific">Pseudoclavibacter chungangensis</name>
    <dbReference type="NCBI Taxonomy" id="587635"/>
    <lineage>
        <taxon>Bacteria</taxon>
        <taxon>Bacillati</taxon>
        <taxon>Actinomycetota</taxon>
        <taxon>Actinomycetes</taxon>
        <taxon>Micrococcales</taxon>
        <taxon>Microbacteriaceae</taxon>
        <taxon>Pseudoclavibacter</taxon>
    </lineage>
</organism>
<comment type="caution">
    <text evidence="2">The sequence shown here is derived from an EMBL/GenBank/DDBJ whole genome shotgun (WGS) entry which is preliminary data.</text>
</comment>
<evidence type="ECO:0000313" key="2">
    <source>
        <dbReference type="EMBL" id="KAB1662612.1"/>
    </source>
</evidence>
<evidence type="ECO:0000256" key="1">
    <source>
        <dbReference type="SAM" id="MobiDB-lite"/>
    </source>
</evidence>
<dbReference type="EMBL" id="WBJZ01000001">
    <property type="protein sequence ID" value="KAB1662612.1"/>
    <property type="molecule type" value="Genomic_DNA"/>
</dbReference>